<organism evidence="1 2">
    <name type="scientific">Bursaphelenchus okinawaensis</name>
    <dbReference type="NCBI Taxonomy" id="465554"/>
    <lineage>
        <taxon>Eukaryota</taxon>
        <taxon>Metazoa</taxon>
        <taxon>Ecdysozoa</taxon>
        <taxon>Nematoda</taxon>
        <taxon>Chromadorea</taxon>
        <taxon>Rhabditida</taxon>
        <taxon>Tylenchina</taxon>
        <taxon>Tylenchomorpha</taxon>
        <taxon>Aphelenchoidea</taxon>
        <taxon>Aphelenchoididae</taxon>
        <taxon>Bursaphelenchus</taxon>
    </lineage>
</organism>
<dbReference type="GO" id="GO:0016042">
    <property type="term" value="P:lipid catabolic process"/>
    <property type="evidence" value="ECO:0007669"/>
    <property type="project" value="InterPro"/>
</dbReference>
<dbReference type="InterPro" id="IPR002918">
    <property type="entry name" value="Lipase_EstA/Esterase_EstB"/>
</dbReference>
<sequence>MGNVIKRVSLQMLRNALILHITVLAWLCSAEFTPDFRSFLSRKFGDDVARQLERLDQGHLMMGSFGGRNNKNQLIHNRPVVFVHGTTSTAGFWLPHRRFFMDNGYSAAELYATTYGDGGLTQGLFIKKMDCDDVQAVRNLIVAVSQYTNSKVDVLAYSMGVAITRKALLGGECADTKANLGAPITSAVETFLSVAGVAYGMQNCLPAWPACNTLNGMICTSEFLRDVNAPSQKYEGANSYAIYSRDDPIIGLQCCGHYCSELKNANLTIVRSGLDHLGIVLATVDLQYNILMHKRADGI</sequence>
<dbReference type="Gene3D" id="3.40.50.1820">
    <property type="entry name" value="alpha/beta hydrolase"/>
    <property type="match status" value="1"/>
</dbReference>
<dbReference type="GO" id="GO:0016298">
    <property type="term" value="F:lipase activity"/>
    <property type="evidence" value="ECO:0007669"/>
    <property type="project" value="TreeGrafter"/>
</dbReference>
<dbReference type="PANTHER" id="PTHR32015:SF3">
    <property type="entry name" value="TRIACYLGLYCEROL LIPASE"/>
    <property type="match status" value="1"/>
</dbReference>
<gene>
    <name evidence="1" type="ORF">BOKJ2_LOCUS12732</name>
</gene>
<dbReference type="OrthoDB" id="5853720at2759"/>
<dbReference type="Proteomes" id="UP000614601">
    <property type="component" value="Unassembled WGS sequence"/>
</dbReference>
<evidence type="ECO:0000313" key="2">
    <source>
        <dbReference type="Proteomes" id="UP000614601"/>
    </source>
</evidence>
<evidence type="ECO:0008006" key="3">
    <source>
        <dbReference type="Google" id="ProtNLM"/>
    </source>
</evidence>
<dbReference type="EMBL" id="CAJFCW020000006">
    <property type="protein sequence ID" value="CAG9124642.1"/>
    <property type="molecule type" value="Genomic_DNA"/>
</dbReference>
<dbReference type="EMBL" id="CAJFDH010000006">
    <property type="protein sequence ID" value="CAD5228546.1"/>
    <property type="molecule type" value="Genomic_DNA"/>
</dbReference>
<accession>A0A811LN71</accession>
<evidence type="ECO:0000313" key="1">
    <source>
        <dbReference type="EMBL" id="CAD5228546.1"/>
    </source>
</evidence>
<name>A0A811LN71_9BILA</name>
<dbReference type="PANTHER" id="PTHR32015">
    <property type="entry name" value="FASTING INDUCED LIPASE"/>
    <property type="match status" value="1"/>
</dbReference>
<proteinExistence type="predicted"/>
<dbReference type="SUPFAM" id="SSF53474">
    <property type="entry name" value="alpha/beta-Hydrolases"/>
    <property type="match status" value="1"/>
</dbReference>
<dbReference type="AlphaFoldDB" id="A0A811LN71"/>
<reference evidence="1" key="1">
    <citation type="submission" date="2020-09" db="EMBL/GenBank/DDBJ databases">
        <authorList>
            <person name="Kikuchi T."/>
        </authorList>
    </citation>
    <scope>NUCLEOTIDE SEQUENCE</scope>
    <source>
        <strain evidence="1">SH1</strain>
    </source>
</reference>
<protein>
    <recommendedName>
        <fullName evidence="3">Lipase</fullName>
    </recommendedName>
</protein>
<dbReference type="Pfam" id="PF01674">
    <property type="entry name" value="Lipase_2"/>
    <property type="match status" value="1"/>
</dbReference>
<dbReference type="InterPro" id="IPR029058">
    <property type="entry name" value="AB_hydrolase_fold"/>
</dbReference>
<comment type="caution">
    <text evidence="1">The sequence shown here is derived from an EMBL/GenBank/DDBJ whole genome shotgun (WGS) entry which is preliminary data.</text>
</comment>
<dbReference type="Proteomes" id="UP000783686">
    <property type="component" value="Unassembled WGS sequence"/>
</dbReference>
<keyword evidence="2" id="KW-1185">Reference proteome</keyword>